<sequence length="319" mass="36517">MTLYPPKRRRLPVRHDRSMNFFPSTNPVTPSETSKVLSRLELLPTEIVYIIVSNLPKQDRARFAHASRACHDFSLAFRLRNIAINSEGIRVFRDGGKYEKLRKYVKCARFAKPSEWDPSPVWSEGLTGNRSYRDPTIPALRTHTTSLSYFPNLTELHIAYKIPVEAEGTAFAAVYASISRQPFYSLLQKLEFSVDKTQDPAHYWEQSDRQLAYHRLEEEDKEFLGDQVSDEDINDHVKRLVIPAPSLKSAMISVAGIAKPWEALFKGEGHGLFYYYPFFRAPKLIRLLVDIKADDNGPGGFRNTADIDRLQELGGQVLR</sequence>
<name>A0AAV9WQH8_9PEZI</name>
<organism evidence="1 2">
    <name type="scientific">Arthrobotrys musiformis</name>
    <dbReference type="NCBI Taxonomy" id="47236"/>
    <lineage>
        <taxon>Eukaryota</taxon>
        <taxon>Fungi</taxon>
        <taxon>Dikarya</taxon>
        <taxon>Ascomycota</taxon>
        <taxon>Pezizomycotina</taxon>
        <taxon>Orbiliomycetes</taxon>
        <taxon>Orbiliales</taxon>
        <taxon>Orbiliaceae</taxon>
        <taxon>Arthrobotrys</taxon>
    </lineage>
</organism>
<dbReference type="EMBL" id="JAVHJL010000001">
    <property type="protein sequence ID" value="KAK6512441.1"/>
    <property type="molecule type" value="Genomic_DNA"/>
</dbReference>
<evidence type="ECO:0000313" key="1">
    <source>
        <dbReference type="EMBL" id="KAK6512441.1"/>
    </source>
</evidence>
<gene>
    <name evidence="1" type="ORF">TWF481_001327</name>
</gene>
<evidence type="ECO:0008006" key="3">
    <source>
        <dbReference type="Google" id="ProtNLM"/>
    </source>
</evidence>
<dbReference type="SUPFAM" id="SSF81383">
    <property type="entry name" value="F-box domain"/>
    <property type="match status" value="1"/>
</dbReference>
<comment type="caution">
    <text evidence="1">The sequence shown here is derived from an EMBL/GenBank/DDBJ whole genome shotgun (WGS) entry which is preliminary data.</text>
</comment>
<dbReference type="Proteomes" id="UP001370758">
    <property type="component" value="Unassembled WGS sequence"/>
</dbReference>
<dbReference type="AlphaFoldDB" id="A0AAV9WQH8"/>
<reference evidence="1 2" key="1">
    <citation type="submission" date="2023-08" db="EMBL/GenBank/DDBJ databases">
        <authorList>
            <person name="Palmer J.M."/>
        </authorList>
    </citation>
    <scope>NUCLEOTIDE SEQUENCE [LARGE SCALE GENOMIC DNA]</scope>
    <source>
        <strain evidence="1 2">TWF481</strain>
    </source>
</reference>
<keyword evidence="2" id="KW-1185">Reference proteome</keyword>
<dbReference type="InterPro" id="IPR036047">
    <property type="entry name" value="F-box-like_dom_sf"/>
</dbReference>
<proteinExistence type="predicted"/>
<evidence type="ECO:0000313" key="2">
    <source>
        <dbReference type="Proteomes" id="UP001370758"/>
    </source>
</evidence>
<protein>
    <recommendedName>
        <fullName evidence="3">F-box domain-containing protein</fullName>
    </recommendedName>
</protein>
<accession>A0AAV9WQH8</accession>
<dbReference type="CDD" id="cd09917">
    <property type="entry name" value="F-box_SF"/>
    <property type="match status" value="1"/>
</dbReference>